<dbReference type="VEuPathDB" id="TrichDB:TVAG_401990"/>
<evidence type="ECO:0000256" key="3">
    <source>
        <dbReference type="ARBA" id="ARBA00023163"/>
    </source>
</evidence>
<evidence type="ECO:0000256" key="5">
    <source>
        <dbReference type="SAM" id="MobiDB-lite"/>
    </source>
</evidence>
<dbReference type="SMR" id="A2DHV6"/>
<dbReference type="InParanoid" id="A2DHV6"/>
<dbReference type="InterPro" id="IPR009057">
    <property type="entry name" value="Homeodomain-like_sf"/>
</dbReference>
<dbReference type="AlphaFoldDB" id="A2DHV6"/>
<dbReference type="InterPro" id="IPR017884">
    <property type="entry name" value="SANT_dom"/>
</dbReference>
<reference evidence="9" key="1">
    <citation type="submission" date="2006-10" db="EMBL/GenBank/DDBJ databases">
        <authorList>
            <person name="Amadeo P."/>
            <person name="Zhao Q."/>
            <person name="Wortman J."/>
            <person name="Fraser-Liggett C."/>
            <person name="Carlton J."/>
        </authorList>
    </citation>
    <scope>NUCLEOTIDE SEQUENCE</scope>
    <source>
        <strain evidence="9">G3</strain>
    </source>
</reference>
<keyword evidence="3" id="KW-0804">Transcription</keyword>
<proteinExistence type="predicted"/>
<organism evidence="9 10">
    <name type="scientific">Trichomonas vaginalis (strain ATCC PRA-98 / G3)</name>
    <dbReference type="NCBI Taxonomy" id="412133"/>
    <lineage>
        <taxon>Eukaryota</taxon>
        <taxon>Metamonada</taxon>
        <taxon>Parabasalia</taxon>
        <taxon>Trichomonadida</taxon>
        <taxon>Trichomonadidae</taxon>
        <taxon>Trichomonas</taxon>
    </lineage>
</organism>
<evidence type="ECO:0000313" key="9">
    <source>
        <dbReference type="EMBL" id="EAY19945.1"/>
    </source>
</evidence>
<feature type="domain" description="Myb-like" evidence="6">
    <location>
        <begin position="139"/>
        <end position="190"/>
    </location>
</feature>
<dbReference type="Gene3D" id="1.10.10.60">
    <property type="entry name" value="Homeodomain-like"/>
    <property type="match status" value="2"/>
</dbReference>
<name>A2DHV6_TRIV3</name>
<dbReference type="Proteomes" id="UP000001542">
    <property type="component" value="Unassembled WGS sequence"/>
</dbReference>
<dbReference type="SUPFAM" id="SSF46689">
    <property type="entry name" value="Homeodomain-like"/>
    <property type="match status" value="2"/>
</dbReference>
<dbReference type="InterPro" id="IPR017930">
    <property type="entry name" value="Myb_dom"/>
</dbReference>
<evidence type="ECO:0000259" key="8">
    <source>
        <dbReference type="PROSITE" id="PS51294"/>
    </source>
</evidence>
<dbReference type="PROSITE" id="PS50090">
    <property type="entry name" value="MYB_LIKE"/>
    <property type="match status" value="2"/>
</dbReference>
<reference evidence="9" key="2">
    <citation type="journal article" date="2007" name="Science">
        <title>Draft genome sequence of the sexually transmitted pathogen Trichomonas vaginalis.</title>
        <authorList>
            <person name="Carlton J.M."/>
            <person name="Hirt R.P."/>
            <person name="Silva J.C."/>
            <person name="Delcher A.L."/>
            <person name="Schatz M."/>
            <person name="Zhao Q."/>
            <person name="Wortman J.R."/>
            <person name="Bidwell S.L."/>
            <person name="Alsmark U.C.M."/>
            <person name="Besteiro S."/>
            <person name="Sicheritz-Ponten T."/>
            <person name="Noel C.J."/>
            <person name="Dacks J.B."/>
            <person name="Foster P.G."/>
            <person name="Simillion C."/>
            <person name="Van de Peer Y."/>
            <person name="Miranda-Saavedra D."/>
            <person name="Barton G.J."/>
            <person name="Westrop G.D."/>
            <person name="Mueller S."/>
            <person name="Dessi D."/>
            <person name="Fiori P.L."/>
            <person name="Ren Q."/>
            <person name="Paulsen I."/>
            <person name="Zhang H."/>
            <person name="Bastida-Corcuera F.D."/>
            <person name="Simoes-Barbosa A."/>
            <person name="Brown M.T."/>
            <person name="Hayes R.D."/>
            <person name="Mukherjee M."/>
            <person name="Okumura C.Y."/>
            <person name="Schneider R."/>
            <person name="Smith A.J."/>
            <person name="Vanacova S."/>
            <person name="Villalvazo M."/>
            <person name="Haas B.J."/>
            <person name="Pertea M."/>
            <person name="Feldblyum T.V."/>
            <person name="Utterback T.R."/>
            <person name="Shu C.L."/>
            <person name="Osoegawa K."/>
            <person name="de Jong P.J."/>
            <person name="Hrdy I."/>
            <person name="Horvathova L."/>
            <person name="Zubacova Z."/>
            <person name="Dolezal P."/>
            <person name="Malik S.B."/>
            <person name="Logsdon J.M. Jr."/>
            <person name="Henze K."/>
            <person name="Gupta A."/>
            <person name="Wang C.C."/>
            <person name="Dunne R.L."/>
            <person name="Upcroft J.A."/>
            <person name="Upcroft P."/>
            <person name="White O."/>
            <person name="Salzberg S.L."/>
            <person name="Tang P."/>
            <person name="Chiu C.-H."/>
            <person name="Lee Y.-S."/>
            <person name="Embley T.M."/>
            <person name="Coombs G.H."/>
            <person name="Mottram J.C."/>
            <person name="Tachezy J."/>
            <person name="Fraser-Liggett C.M."/>
            <person name="Johnson P.J."/>
        </authorList>
    </citation>
    <scope>NUCLEOTIDE SEQUENCE [LARGE SCALE GENOMIC DNA]</scope>
    <source>
        <strain evidence="9">G3</strain>
    </source>
</reference>
<feature type="domain" description="SANT" evidence="7">
    <location>
        <begin position="89"/>
        <end position="130"/>
    </location>
</feature>
<sequence length="249" mass="29036">MTKPLELVASQFIRNYGINVPEESIKRCEDSLIGYINGEIDYQNCHSVLIDHIKSDDPLVQIKAILSVGNSPLPSYSSNAIKFTRNGRKIVKSWSKIEDNRLLFAIHKFGLNNWQKIAEFVGNNRSKTQCSQRWFRVLDPRIKKGPWTEEEESLLIHLVQRYGLKSWKQIAEHMEQRTDTQCRYHYNLLPENRKVQFKSEEQESPSEEQPLTPLPESLTNLNPSVISQFLDIQFPQNSEFFDFETSFTV</sequence>
<evidence type="ECO:0000256" key="1">
    <source>
        <dbReference type="ARBA" id="ARBA00023015"/>
    </source>
</evidence>
<dbReference type="GO" id="GO:0000981">
    <property type="term" value="F:DNA-binding transcription factor activity, RNA polymerase II-specific"/>
    <property type="evidence" value="ECO:0000318"/>
    <property type="project" value="GO_Central"/>
</dbReference>
<protein>
    <submittedName>
        <fullName evidence="9">Myb-like DNA-binding domain containing protein</fullName>
    </submittedName>
</protein>
<dbReference type="CDD" id="cd00167">
    <property type="entry name" value="SANT"/>
    <property type="match status" value="2"/>
</dbReference>
<dbReference type="PANTHER" id="PTHR46621:SF1">
    <property type="entry name" value="SNRNA-ACTIVATING PROTEIN COMPLEX SUBUNIT 4"/>
    <property type="match status" value="1"/>
</dbReference>
<feature type="domain" description="SANT" evidence="7">
    <location>
        <begin position="142"/>
        <end position="194"/>
    </location>
</feature>
<evidence type="ECO:0000313" key="10">
    <source>
        <dbReference type="Proteomes" id="UP000001542"/>
    </source>
</evidence>
<keyword evidence="10" id="KW-1185">Reference proteome</keyword>
<dbReference type="KEGG" id="tva:5465484"/>
<evidence type="ECO:0000259" key="6">
    <source>
        <dbReference type="PROSITE" id="PS50090"/>
    </source>
</evidence>
<dbReference type="Pfam" id="PF00249">
    <property type="entry name" value="Myb_DNA-binding"/>
    <property type="match status" value="2"/>
</dbReference>
<dbReference type="GO" id="GO:0006355">
    <property type="term" value="P:regulation of DNA-templated transcription"/>
    <property type="evidence" value="ECO:0000318"/>
    <property type="project" value="GO_Central"/>
</dbReference>
<feature type="region of interest" description="Disordered" evidence="5">
    <location>
        <begin position="197"/>
        <end position="217"/>
    </location>
</feature>
<dbReference type="RefSeq" id="XP_001580931.1">
    <property type="nucleotide sequence ID" value="XM_001580881.1"/>
</dbReference>
<dbReference type="PROSITE" id="PS51294">
    <property type="entry name" value="HTH_MYB"/>
    <property type="match status" value="2"/>
</dbReference>
<dbReference type="GO" id="GO:0005634">
    <property type="term" value="C:nucleus"/>
    <property type="evidence" value="ECO:0000318"/>
    <property type="project" value="GO_Central"/>
</dbReference>
<dbReference type="VEuPathDB" id="TrichDB:TVAGG3_0271490"/>
<evidence type="ECO:0000256" key="2">
    <source>
        <dbReference type="ARBA" id="ARBA00023125"/>
    </source>
</evidence>
<dbReference type="EMBL" id="DS113202">
    <property type="protein sequence ID" value="EAY19945.1"/>
    <property type="molecule type" value="Genomic_DNA"/>
</dbReference>
<feature type="domain" description="Myb-like" evidence="6">
    <location>
        <begin position="93"/>
        <end position="138"/>
    </location>
</feature>
<feature type="compositionally biased region" description="Low complexity" evidence="5">
    <location>
        <begin position="207"/>
        <end position="217"/>
    </location>
</feature>
<gene>
    <name evidence="9" type="ORF">TVAG_401990</name>
</gene>
<dbReference type="InterPro" id="IPR051575">
    <property type="entry name" value="Myb-like_DNA-bd"/>
</dbReference>
<dbReference type="eggNOG" id="KOG0048">
    <property type="taxonomic scope" value="Eukaryota"/>
</dbReference>
<dbReference type="GO" id="GO:0000978">
    <property type="term" value="F:RNA polymerase II cis-regulatory region sequence-specific DNA binding"/>
    <property type="evidence" value="ECO:0000318"/>
    <property type="project" value="GO_Central"/>
</dbReference>
<dbReference type="PANTHER" id="PTHR46621">
    <property type="entry name" value="SNRNA-ACTIVATING PROTEIN COMPLEX SUBUNIT 4"/>
    <property type="match status" value="1"/>
</dbReference>
<keyword evidence="4" id="KW-0539">Nucleus</keyword>
<dbReference type="PROSITE" id="PS51293">
    <property type="entry name" value="SANT"/>
    <property type="match status" value="2"/>
</dbReference>
<keyword evidence="1" id="KW-0805">Transcription regulation</keyword>
<feature type="domain" description="HTH myb-type" evidence="8">
    <location>
        <begin position="139"/>
        <end position="194"/>
    </location>
</feature>
<evidence type="ECO:0000259" key="7">
    <source>
        <dbReference type="PROSITE" id="PS51293"/>
    </source>
</evidence>
<evidence type="ECO:0000256" key="4">
    <source>
        <dbReference type="ARBA" id="ARBA00023242"/>
    </source>
</evidence>
<dbReference type="STRING" id="5722.A2DHV6"/>
<dbReference type="OrthoDB" id="2143914at2759"/>
<feature type="domain" description="HTH myb-type" evidence="8">
    <location>
        <begin position="93"/>
        <end position="138"/>
    </location>
</feature>
<dbReference type="InterPro" id="IPR001005">
    <property type="entry name" value="SANT/Myb"/>
</dbReference>
<accession>A2DHV6</accession>
<dbReference type="SMART" id="SM00717">
    <property type="entry name" value="SANT"/>
    <property type="match status" value="2"/>
</dbReference>
<keyword evidence="2 9" id="KW-0238">DNA-binding</keyword>